<feature type="transmembrane region" description="Helical" evidence="22">
    <location>
        <begin position="1345"/>
        <end position="1370"/>
    </location>
</feature>
<dbReference type="ExpressionAtlas" id="A0A3Q2H002">
    <property type="expression patterns" value="baseline"/>
</dbReference>
<proteinExistence type="inferred from homology"/>
<dbReference type="GO" id="GO:0060060">
    <property type="term" value="P:post-embryonic retina morphogenesis in camera-type eye"/>
    <property type="evidence" value="ECO:0007669"/>
    <property type="project" value="Ensembl"/>
</dbReference>
<dbReference type="FunFam" id="2.10.25.10:FF:000279">
    <property type="entry name" value="Neurogenic locus notch 1"/>
    <property type="match status" value="1"/>
</dbReference>
<dbReference type="FunFam" id="2.60.120.200:FF:000055">
    <property type="entry name" value="Crumbs cell polarity complex component 1"/>
    <property type="match status" value="1"/>
</dbReference>
<evidence type="ECO:0000256" key="20">
    <source>
        <dbReference type="ARBA" id="ARBA00072403"/>
    </source>
</evidence>
<reference evidence="25" key="3">
    <citation type="submission" date="2025-09" db="UniProtKB">
        <authorList>
            <consortium name="Ensembl"/>
        </authorList>
    </citation>
    <scope>IDENTIFICATION</scope>
    <source>
        <strain evidence="25">Thoroughbred</strain>
    </source>
</reference>
<dbReference type="Proteomes" id="UP000002281">
    <property type="component" value="Chromosome 30"/>
</dbReference>
<dbReference type="GO" id="GO:0008104">
    <property type="term" value="P:intracellular protein localization"/>
    <property type="evidence" value="ECO:0007669"/>
    <property type="project" value="Ensembl"/>
</dbReference>
<dbReference type="PANTHER" id="PTHR24049">
    <property type="entry name" value="CRUMBS FAMILY MEMBER"/>
    <property type="match status" value="1"/>
</dbReference>
<evidence type="ECO:0000256" key="8">
    <source>
        <dbReference type="ARBA" id="ARBA00022692"/>
    </source>
</evidence>
<evidence type="ECO:0000313" key="26">
    <source>
        <dbReference type="Proteomes" id="UP000002281"/>
    </source>
</evidence>
<feature type="domain" description="EGF-like" evidence="24">
    <location>
        <begin position="187"/>
        <end position="223"/>
    </location>
</feature>
<feature type="domain" description="EGF-like" evidence="24">
    <location>
        <begin position="302"/>
        <end position="338"/>
    </location>
</feature>
<dbReference type="PROSITE" id="PS50026">
    <property type="entry name" value="EGF_3"/>
    <property type="match status" value="18"/>
</dbReference>
<evidence type="ECO:0000256" key="4">
    <source>
        <dbReference type="ARBA" id="ARBA00004613"/>
    </source>
</evidence>
<feature type="domain" description="EGF-like" evidence="24">
    <location>
        <begin position="340"/>
        <end position="396"/>
    </location>
</feature>
<dbReference type="GeneTree" id="ENSGT00940000155152"/>
<sequence length="1407" mass="153329">MKALQKINYLLIFYLSFSPFIYIKNSFCNKNDTNCLSNSCQSNSTCNGFSKDSDCRCSDTASNLDKGCDNMKDPCFSSPCQGNATCVNTPGERSFLCKCPPGYNGTTCETVTSSCGMNSCQHGGICRQDPVHPVCLCPAGYAGRFCEMDHDECASSPCHNGAVCQDGLNGYSCFCVPGFQGRHCDLEVDECVSDPCKNAGTCLNEIGRYTCVCPQDYSGVNCEMEIDECWSQPCLNGATCQDALRAYFCACTPGFLGDHCELNVDECASQPCLHGGLCVDGSNRYSCNCKGSGFTGTHCETLMPLCWSQPCHNNATCEDSADNYTCHCWPGYTGAQCETDINECSSNPCQSDGECVERSSEQQYGRLAQLPSSFSYPEASGYVCICQPGFTGIFCEEDIDECSSNPCQNGGTCENLPGNYTCHCPFDNRSGTFYGGRDCSDILLGCTHHQCLNNGICIPHFQNGQHGFSCLCPSGYTGSLCEIVTTLSFEGNGFLGVTSGSVTAEGSVCSIALKFQTVQPMALLLLRGDGDMFVMLELLSGYIHLSVQVNNQSKVLLYISHNTSDGEWHSVEVVFADTVTLTLLDDSCKEKCITKAPSPFGKDRSICAFPNSFLGGLPMGMNSNGVALLNIYNRPSTPSFVGCLQDIKIDSNHITPENISSGSSLNIKPGCMRKDWCESQPCQNRGRCTNLWLSYQCDCHRPYGGLNCLKEYVAGRFGQDDSSGYAVFNLDKSYGENFTLSMFVRTHRPSGLLLALGNSTYQFIRVWLEHGRLAMLNPSSPKLVVKFVLSDGNIHLISLKIKPNKIELYQSSQNLGFISAPTWNIQRGDVIYIGGLPDRQETEVNGGFFKGCVQDIRLNNQNLEFFPNSTSNSSRNPILVNVTQGCPGDDMCKSNPCHHGGVCYSLWDDFSCSCPANTAGKACEDVQWCELSPCPSGAQCQLVPQGFECTANAVFNGQSSEILFRSNGNITRELTNITFGFRTRDASGIILHAEKEPEFLSISIRDSRLLFQLQSGNSFYMLSLTSVQSMNDGIWHQVSLSMTDPLAQASRWQMEVDNQTPFVTSAVATGSLNFLKDNTDIYVGHRASDNMQGLQGCLSTIEIGGIYLSYFENVRGFIKKPQQEQFLKTSVNSVVTGCLQLNACNSNPCLQGGDCEDIYSSYHCSCPLGWSGTQCELNIDECFSNPCIHGNCSDRLAAYHCKCEPGYTGVNCEAFIDNCRSHQCANGATCISDANGYSCRCSGNFTGKFCRHSRLPATVCGNEQTNLTCYNGGSCTEFPGGFKCVCRPGFTGERCEKDIDECASDPCFNGGLCQDLLNRFQCLCDVAFAGERCEIDLAGDLISDIFTAIGSVTLALLLILFLAIAASVVASNKRATQGTYSPSRQEKEGSRVEMWSMMPPPVMERLI</sequence>
<dbReference type="PANTHER" id="PTHR24049:SF1">
    <property type="entry name" value="PROTEIN CRUMBS HOMOLOG 1"/>
    <property type="match status" value="1"/>
</dbReference>
<name>A0A3Q2H002_HORSE</name>
<keyword evidence="15" id="KW-0325">Glycoprotein</keyword>
<dbReference type="InterPro" id="IPR009030">
    <property type="entry name" value="Growth_fac_rcpt_cys_sf"/>
</dbReference>
<dbReference type="SUPFAM" id="SSF57196">
    <property type="entry name" value="EGF/Laminin"/>
    <property type="match status" value="12"/>
</dbReference>
<feature type="disulfide bond" evidence="21">
    <location>
        <begin position="137"/>
        <end position="146"/>
    </location>
</feature>
<dbReference type="CDD" id="cd00110">
    <property type="entry name" value="LamG"/>
    <property type="match status" value="3"/>
</dbReference>
<feature type="domain" description="Laminin G" evidence="23">
    <location>
        <begin position="951"/>
        <end position="1138"/>
    </location>
</feature>
<dbReference type="GO" id="GO:0001917">
    <property type="term" value="C:photoreceptor inner segment"/>
    <property type="evidence" value="ECO:0007669"/>
    <property type="project" value="UniProtKB-SubCell"/>
</dbReference>
<dbReference type="GO" id="GO:0045494">
    <property type="term" value="P:photoreceptor cell maintenance"/>
    <property type="evidence" value="ECO:0007669"/>
    <property type="project" value="Ensembl"/>
</dbReference>
<dbReference type="Bgee" id="ENSECAG00000010669">
    <property type="expression patterns" value="Expressed in retina and 5 other cell types or tissues"/>
</dbReference>
<dbReference type="PROSITE" id="PS50025">
    <property type="entry name" value="LAM_G_DOMAIN"/>
    <property type="match status" value="3"/>
</dbReference>
<feature type="disulfide bond" evidence="21">
    <location>
        <begin position="328"/>
        <end position="337"/>
    </location>
</feature>
<evidence type="ECO:0000313" key="25">
    <source>
        <dbReference type="Ensembl" id="ENSECAP00000026251.2"/>
    </source>
</evidence>
<dbReference type="FunFam" id="2.60.120.200:FF:000090">
    <property type="entry name" value="Crumbs cell polarity complex component 1"/>
    <property type="match status" value="1"/>
</dbReference>
<feature type="disulfide bond" evidence="21">
    <location>
        <begin position="213"/>
        <end position="222"/>
    </location>
</feature>
<organism evidence="25 26">
    <name type="scientific">Equus caballus</name>
    <name type="common">Horse</name>
    <dbReference type="NCBI Taxonomy" id="9796"/>
    <lineage>
        <taxon>Eukaryota</taxon>
        <taxon>Metazoa</taxon>
        <taxon>Chordata</taxon>
        <taxon>Craniata</taxon>
        <taxon>Vertebrata</taxon>
        <taxon>Euteleostomi</taxon>
        <taxon>Mammalia</taxon>
        <taxon>Eutheria</taxon>
        <taxon>Laurasiatheria</taxon>
        <taxon>Perissodactyla</taxon>
        <taxon>Equidae</taxon>
        <taxon>Equus</taxon>
    </lineage>
</organism>
<evidence type="ECO:0000256" key="9">
    <source>
        <dbReference type="ARBA" id="ARBA00022729"/>
    </source>
</evidence>
<dbReference type="InterPro" id="IPR013320">
    <property type="entry name" value="ConA-like_dom_sf"/>
</dbReference>
<dbReference type="GO" id="GO:0097386">
    <property type="term" value="C:glial cell projection"/>
    <property type="evidence" value="ECO:0007669"/>
    <property type="project" value="Ensembl"/>
</dbReference>
<dbReference type="GO" id="GO:0010001">
    <property type="term" value="P:glial cell differentiation"/>
    <property type="evidence" value="ECO:0007669"/>
    <property type="project" value="Ensembl"/>
</dbReference>
<feature type="domain" description="EGF-like" evidence="24">
    <location>
        <begin position="149"/>
        <end position="185"/>
    </location>
</feature>
<dbReference type="Gene3D" id="2.10.25.10">
    <property type="entry name" value="Laminin"/>
    <property type="match status" value="17"/>
</dbReference>
<feature type="disulfide bond" evidence="21">
    <location>
        <begin position="80"/>
        <end position="97"/>
    </location>
</feature>
<keyword evidence="13 22" id="KW-0472">Membrane</keyword>
<dbReference type="GO" id="GO:0050908">
    <property type="term" value="P:detection of light stimulus involved in visual perception"/>
    <property type="evidence" value="ECO:0007669"/>
    <property type="project" value="Ensembl"/>
</dbReference>
<comment type="subcellular location">
    <subcellularLocation>
        <location evidence="1">Apical cell membrane</location>
        <topology evidence="1">Single-pass type I membrane protein</topology>
    </subcellularLocation>
    <subcellularLocation>
        <location evidence="3">Cell projection</location>
        <location evidence="3">Cilium</location>
        <location evidence="3">Photoreceptor outer segment</location>
    </subcellularLocation>
    <subcellularLocation>
        <location evidence="2">Photoreceptor inner segment</location>
    </subcellularLocation>
    <subcellularLocation>
        <location evidence="4">Secreted</location>
    </subcellularLocation>
</comment>
<dbReference type="OrthoDB" id="283575at2759"/>
<dbReference type="Pfam" id="PF02210">
    <property type="entry name" value="Laminin_G_2"/>
    <property type="match status" value="3"/>
</dbReference>
<feature type="disulfide bond" evidence="21">
    <location>
        <begin position="1324"/>
        <end position="1333"/>
    </location>
</feature>
<dbReference type="SUPFAM" id="SSF57184">
    <property type="entry name" value="Growth factor receptor domain"/>
    <property type="match status" value="1"/>
</dbReference>
<evidence type="ECO:0000256" key="14">
    <source>
        <dbReference type="ARBA" id="ARBA00023157"/>
    </source>
</evidence>
<dbReference type="GO" id="GO:0005576">
    <property type="term" value="C:extracellular region"/>
    <property type="evidence" value="ECO:0007669"/>
    <property type="project" value="UniProtKB-SubCell"/>
</dbReference>
<feature type="domain" description="EGF-like" evidence="24">
    <location>
        <begin position="1298"/>
        <end position="1334"/>
    </location>
</feature>
<dbReference type="InterPro" id="IPR013032">
    <property type="entry name" value="EGF-like_CS"/>
</dbReference>
<dbReference type="GO" id="GO:0005886">
    <property type="term" value="C:plasma membrane"/>
    <property type="evidence" value="ECO:0000318"/>
    <property type="project" value="GO_Central"/>
</dbReference>
<feature type="disulfide bond" evidence="21">
    <location>
        <begin position="1286"/>
        <end position="1295"/>
    </location>
</feature>
<evidence type="ECO:0000256" key="21">
    <source>
        <dbReference type="PROSITE-ProRule" id="PRU00076"/>
    </source>
</evidence>
<dbReference type="PROSITE" id="PS00010">
    <property type="entry name" value="ASX_HYDROXYL"/>
    <property type="match status" value="10"/>
</dbReference>
<keyword evidence="26" id="KW-1185">Reference proteome</keyword>
<feature type="domain" description="EGF-like" evidence="24">
    <location>
        <begin position="263"/>
        <end position="300"/>
    </location>
</feature>
<comment type="similarity">
    <text evidence="18">Belongs to the Crumbs protein family.</text>
</comment>
<dbReference type="GO" id="GO:0071482">
    <property type="term" value="P:cellular response to light stimulus"/>
    <property type="evidence" value="ECO:0007669"/>
    <property type="project" value="Ensembl"/>
</dbReference>
<dbReference type="FunFam" id="2.10.25.10:FF:000468">
    <property type="entry name" value="Crumbs cell polarity complex component 1"/>
    <property type="match status" value="1"/>
</dbReference>
<dbReference type="FunFam" id="2.10.25.10:FF:000143">
    <property type="entry name" value="Protein crumbs 1"/>
    <property type="match status" value="1"/>
</dbReference>
<dbReference type="FunFam" id="2.10.25.10:FF:000039">
    <property type="entry name" value="Crumbs cell polarity complex component 1"/>
    <property type="match status" value="3"/>
</dbReference>
<dbReference type="GO" id="GO:0035845">
    <property type="term" value="P:photoreceptor cell outer segment organization"/>
    <property type="evidence" value="ECO:0007669"/>
    <property type="project" value="Ensembl"/>
</dbReference>
<dbReference type="GO" id="GO:0007009">
    <property type="term" value="P:plasma membrane organization"/>
    <property type="evidence" value="ECO:0007669"/>
    <property type="project" value="Ensembl"/>
</dbReference>
<dbReference type="FunFam" id="2.10.25.10:FF:000348">
    <property type="entry name" value="Crumbs 1, cell polarity complex component"/>
    <property type="match status" value="1"/>
</dbReference>
<feature type="disulfide bond" evidence="21">
    <location>
        <begin position="1182"/>
        <end position="1192"/>
    </location>
</feature>
<dbReference type="FunFam" id="2.10.25.10:FF:000274">
    <property type="entry name" value="Crumbs cell polarity complex component 1"/>
    <property type="match status" value="1"/>
</dbReference>
<keyword evidence="14 21" id="KW-1015">Disulfide bond</keyword>
<dbReference type="GO" id="GO:0005912">
    <property type="term" value="C:adherens junction"/>
    <property type="evidence" value="ECO:0007669"/>
    <property type="project" value="Ensembl"/>
</dbReference>
<comment type="subunit">
    <text evidence="19">Component of a complex composed of PALS1, CRB1 and EPB41L5. Within the complex, interacts (via intracellular domain) with PALS1 and EPB41L5 (via FERM domain). Forms a complex with MPP4 and PALS1. Interacts with MPDZ/MUPP1 and MPP4.</text>
</comment>
<evidence type="ECO:0000259" key="24">
    <source>
        <dbReference type="PROSITE" id="PS50026"/>
    </source>
</evidence>
<keyword evidence="10" id="KW-0677">Repeat</keyword>
<evidence type="ECO:0000256" key="13">
    <source>
        <dbReference type="ARBA" id="ARBA00023136"/>
    </source>
</evidence>
<dbReference type="Ensembl" id="ENSECAT00000061612.3">
    <property type="protein sequence ID" value="ENSECAP00000026251.2"/>
    <property type="gene ID" value="ENSECAG00000010669.4"/>
</dbReference>
<evidence type="ECO:0000256" key="22">
    <source>
        <dbReference type="SAM" id="Phobius"/>
    </source>
</evidence>
<keyword evidence="8 22" id="KW-0812">Transmembrane</keyword>
<dbReference type="InterPro" id="IPR000742">
    <property type="entry name" value="EGF"/>
</dbReference>
<dbReference type="GO" id="GO:0010467">
    <property type="term" value="P:gene expression"/>
    <property type="evidence" value="ECO:0007669"/>
    <property type="project" value="Ensembl"/>
</dbReference>
<feature type="domain" description="EGF-like" evidence="24">
    <location>
        <begin position="888"/>
        <end position="924"/>
    </location>
</feature>
<dbReference type="GO" id="GO:0007157">
    <property type="term" value="P:heterophilic cell-cell adhesion via plasma membrane cell adhesion molecules"/>
    <property type="evidence" value="ECO:0000318"/>
    <property type="project" value="GO_Central"/>
</dbReference>
<evidence type="ECO:0000256" key="16">
    <source>
        <dbReference type="ARBA" id="ARBA00023273"/>
    </source>
</evidence>
<reference evidence="25 26" key="1">
    <citation type="journal article" date="2009" name="Science">
        <title>Genome sequence, comparative analysis, and population genetics of the domestic horse.</title>
        <authorList>
            <consortium name="Broad Institute Genome Sequencing Platform"/>
            <consortium name="Broad Institute Whole Genome Assembly Team"/>
            <person name="Wade C.M."/>
            <person name="Giulotto E."/>
            <person name="Sigurdsson S."/>
            <person name="Zoli M."/>
            <person name="Gnerre S."/>
            <person name="Imsland F."/>
            <person name="Lear T.L."/>
            <person name="Adelson D.L."/>
            <person name="Bailey E."/>
            <person name="Bellone R.R."/>
            <person name="Bloecker H."/>
            <person name="Distl O."/>
            <person name="Edgar R.C."/>
            <person name="Garber M."/>
            <person name="Leeb T."/>
            <person name="Mauceli E."/>
            <person name="MacLeod J.N."/>
            <person name="Penedo M.C.T."/>
            <person name="Raison J.M."/>
            <person name="Sharpe T."/>
            <person name="Vogel J."/>
            <person name="Andersson L."/>
            <person name="Antczak D.F."/>
            <person name="Biagi T."/>
            <person name="Binns M.M."/>
            <person name="Chowdhary B.P."/>
            <person name="Coleman S.J."/>
            <person name="Della Valle G."/>
            <person name="Fryc S."/>
            <person name="Guerin G."/>
            <person name="Hasegawa T."/>
            <person name="Hill E.W."/>
            <person name="Jurka J."/>
            <person name="Kiialainen A."/>
            <person name="Lindgren G."/>
            <person name="Liu J."/>
            <person name="Magnani E."/>
            <person name="Mickelson J.R."/>
            <person name="Murray J."/>
            <person name="Nergadze S.G."/>
            <person name="Onofrio R."/>
            <person name="Pedroni S."/>
            <person name="Piras M.F."/>
            <person name="Raudsepp T."/>
            <person name="Rocchi M."/>
            <person name="Roeed K.H."/>
            <person name="Ryder O.A."/>
            <person name="Searle S."/>
            <person name="Skow L."/>
            <person name="Swinburne J.E."/>
            <person name="Syvaenen A.C."/>
            <person name="Tozaki T."/>
            <person name="Valberg S.J."/>
            <person name="Vaudin M."/>
            <person name="White J.R."/>
            <person name="Zody M.C."/>
            <person name="Lander E.S."/>
            <person name="Lindblad-Toh K."/>
        </authorList>
    </citation>
    <scope>NUCLEOTIDE SEQUENCE [LARGE SCALE GENOMIC DNA]</scope>
    <source>
        <strain evidence="25 26">Thoroughbred</strain>
    </source>
</reference>
<evidence type="ECO:0000313" key="27">
    <source>
        <dbReference type="VGNC" id="VGNC:16850"/>
    </source>
</evidence>
<evidence type="ECO:0000259" key="23">
    <source>
        <dbReference type="PROSITE" id="PS50025"/>
    </source>
</evidence>
<dbReference type="FunFam" id="2.10.25.10:FF:000123">
    <property type="entry name" value="Crumbs homolog 1 (Drosophila)"/>
    <property type="match status" value="2"/>
</dbReference>
<dbReference type="GO" id="GO:0010842">
    <property type="term" value="P:retina layer formation"/>
    <property type="evidence" value="ECO:0007669"/>
    <property type="project" value="Ensembl"/>
</dbReference>
<dbReference type="GO" id="GO:0032991">
    <property type="term" value="C:protein-containing complex"/>
    <property type="evidence" value="ECO:0000318"/>
    <property type="project" value="GO_Central"/>
</dbReference>
<dbReference type="FunFam" id="2.10.25.10:FF:000517">
    <property type="entry name" value="Crumbs 1, cell polarity complex component"/>
    <property type="match status" value="1"/>
</dbReference>
<feature type="disulfide bond" evidence="21">
    <location>
        <begin position="472"/>
        <end position="481"/>
    </location>
</feature>
<feature type="disulfide bond" evidence="21">
    <location>
        <begin position="914"/>
        <end position="923"/>
    </location>
</feature>
<evidence type="ECO:0000256" key="10">
    <source>
        <dbReference type="ARBA" id="ARBA00022737"/>
    </source>
</evidence>
<dbReference type="InterPro" id="IPR051022">
    <property type="entry name" value="Notch_Cell-Fate_Det"/>
</dbReference>
<dbReference type="PROSITE" id="PS01187">
    <property type="entry name" value="EGF_CA"/>
    <property type="match status" value="3"/>
</dbReference>
<dbReference type="InterPro" id="IPR001881">
    <property type="entry name" value="EGF-like_Ca-bd_dom"/>
</dbReference>
<dbReference type="VGNC" id="VGNC:16850">
    <property type="gene designation" value="CRB1"/>
</dbReference>
<gene>
    <name evidence="25 27" type="primary">CRB1</name>
</gene>
<dbReference type="CDD" id="cd00054">
    <property type="entry name" value="EGF_CA"/>
    <property type="match status" value="17"/>
</dbReference>
<feature type="domain" description="EGF-like" evidence="24">
    <location>
        <begin position="71"/>
        <end position="109"/>
    </location>
</feature>
<evidence type="ECO:0000256" key="5">
    <source>
        <dbReference type="ARBA" id="ARBA00022475"/>
    </source>
</evidence>
<feature type="domain" description="EGF-like" evidence="24">
    <location>
        <begin position="225"/>
        <end position="261"/>
    </location>
</feature>
<feature type="disulfide bond" evidence="21">
    <location>
        <begin position="251"/>
        <end position="260"/>
    </location>
</feature>
<feature type="disulfide bond" evidence="21">
    <location>
        <begin position="1166"/>
        <end position="1175"/>
    </location>
</feature>
<keyword evidence="12 22" id="KW-1133">Transmembrane helix</keyword>
<protein>
    <recommendedName>
        <fullName evidence="20">Protein crumbs homolog 1</fullName>
    </recommendedName>
</protein>
<feature type="domain" description="EGF-like" evidence="24">
    <location>
        <begin position="673"/>
        <end position="709"/>
    </location>
</feature>
<accession>A0A3Q2H002</accession>
<evidence type="ECO:0000256" key="3">
    <source>
        <dbReference type="ARBA" id="ARBA00004504"/>
    </source>
</evidence>
<feature type="domain" description="EGF-like" evidence="24">
    <location>
        <begin position="1140"/>
        <end position="1176"/>
    </location>
</feature>
<feature type="domain" description="EGF-like" evidence="24">
    <location>
        <begin position="925"/>
        <end position="961"/>
    </location>
</feature>
<dbReference type="InterPro" id="IPR000152">
    <property type="entry name" value="EGF-type_Asp/Asn_hydroxyl_site"/>
</dbReference>
<keyword evidence="7 21" id="KW-0245">EGF-like domain</keyword>
<evidence type="ECO:0000256" key="19">
    <source>
        <dbReference type="ARBA" id="ARBA00061979"/>
    </source>
</evidence>
<dbReference type="GO" id="GO:0062139">
    <property type="term" value="P:camera-type eye photoreceptor cell development"/>
    <property type="evidence" value="ECO:0007669"/>
    <property type="project" value="Ensembl"/>
</dbReference>
<evidence type="ECO:0000256" key="18">
    <source>
        <dbReference type="ARBA" id="ARBA00060989"/>
    </source>
</evidence>
<evidence type="ECO:0000256" key="11">
    <source>
        <dbReference type="ARBA" id="ARBA00022837"/>
    </source>
</evidence>
<dbReference type="Gene3D" id="2.60.120.200">
    <property type="match status" value="3"/>
</dbReference>
<dbReference type="GO" id="GO:0001750">
    <property type="term" value="C:photoreceptor outer segment"/>
    <property type="evidence" value="ECO:0007669"/>
    <property type="project" value="UniProtKB-SubCell"/>
</dbReference>
<evidence type="ECO:0000256" key="7">
    <source>
        <dbReference type="ARBA" id="ARBA00022536"/>
    </source>
</evidence>
<dbReference type="SMART" id="SM00181">
    <property type="entry name" value="EGF"/>
    <property type="match status" value="17"/>
</dbReference>
<dbReference type="SMART" id="SM00282">
    <property type="entry name" value="LamG"/>
    <property type="match status" value="3"/>
</dbReference>
<keyword evidence="16" id="KW-0966">Cell projection</keyword>
<feature type="disulfide bond" evidence="21">
    <location>
        <begin position="699"/>
        <end position="708"/>
    </location>
</feature>
<dbReference type="PRINTS" id="PR00010">
    <property type="entry name" value="EGFBLOOD"/>
</dbReference>
<feature type="domain" description="EGF-like" evidence="24">
    <location>
        <begin position="398"/>
        <end position="440"/>
    </location>
</feature>
<feature type="domain" description="Laminin G" evidence="23">
    <location>
        <begin position="484"/>
        <end position="671"/>
    </location>
</feature>
<dbReference type="FunFam" id="2.10.25.10:FF:000400">
    <property type="entry name" value="Crumbs cell polarity complex component 1"/>
    <property type="match status" value="1"/>
</dbReference>
<dbReference type="GO" id="GO:0005509">
    <property type="term" value="F:calcium ion binding"/>
    <property type="evidence" value="ECO:0007669"/>
    <property type="project" value="InterPro"/>
</dbReference>
<evidence type="ECO:0000256" key="1">
    <source>
        <dbReference type="ARBA" id="ARBA00004247"/>
    </source>
</evidence>
<dbReference type="FunFam" id="2.10.25.10:FF:000484">
    <property type="entry name" value="Crumbs 1, cell polarity complex component"/>
    <property type="match status" value="1"/>
</dbReference>
<feature type="domain" description="EGF-like" evidence="24">
    <location>
        <begin position="442"/>
        <end position="482"/>
    </location>
</feature>
<dbReference type="GO" id="GO:0061159">
    <property type="term" value="P:establishment of bipolar cell polarity involved in cell morphogenesis"/>
    <property type="evidence" value="ECO:0007669"/>
    <property type="project" value="Ensembl"/>
</dbReference>
<feature type="domain" description="EGF-like" evidence="24">
    <location>
        <begin position="1178"/>
        <end position="1213"/>
    </location>
</feature>
<keyword evidence="9" id="KW-0732">Signal</keyword>
<comment type="function">
    <text evidence="17">Plays a role in photoreceptor morphogenesis in the retina. May maintain cell polarization and adhesion.</text>
</comment>
<dbReference type="FunFam" id="2.10.25.10:FF:000208">
    <property type="entry name" value="Crumbs 2, cell polarity complex component"/>
    <property type="match status" value="1"/>
</dbReference>
<dbReference type="GO" id="GO:0005902">
    <property type="term" value="C:microvillus"/>
    <property type="evidence" value="ECO:0007669"/>
    <property type="project" value="Ensembl"/>
</dbReference>
<dbReference type="FunFam" id="2.10.25.10:FF:000252">
    <property type="entry name" value="Crumbs homolog 1 (Drosophila)"/>
    <property type="match status" value="1"/>
</dbReference>
<comment type="caution">
    <text evidence="21">Lacks conserved residue(s) required for the propagation of feature annotation.</text>
</comment>
<feature type="domain" description="Laminin G" evidence="23">
    <location>
        <begin position="715"/>
        <end position="886"/>
    </location>
</feature>
<dbReference type="FunFam" id="2.60.120.200:FF:000081">
    <property type="entry name" value="Crumbs 1, cell polarity complex component"/>
    <property type="match status" value="1"/>
</dbReference>
<keyword evidence="6" id="KW-0964">Secreted</keyword>
<dbReference type="InterPro" id="IPR001791">
    <property type="entry name" value="Laminin_G"/>
</dbReference>
<dbReference type="FunFam" id="2.10.25.10:FF:000413">
    <property type="entry name" value="Crumbs cell polarity complex component 1"/>
    <property type="match status" value="1"/>
</dbReference>
<dbReference type="Pfam" id="PF12661">
    <property type="entry name" value="hEGF"/>
    <property type="match status" value="1"/>
</dbReference>
<feature type="domain" description="EGF-like" evidence="24">
    <location>
        <begin position="111"/>
        <end position="147"/>
    </location>
</feature>
<dbReference type="Pfam" id="PF00008">
    <property type="entry name" value="EGF"/>
    <property type="match status" value="15"/>
</dbReference>
<evidence type="ECO:0000256" key="17">
    <source>
        <dbReference type="ARBA" id="ARBA00058295"/>
    </source>
</evidence>
<keyword evidence="5" id="KW-1003">Cell membrane</keyword>
<feature type="domain" description="EGF-like" evidence="24">
    <location>
        <begin position="1215"/>
        <end position="1251"/>
    </location>
</feature>
<dbReference type="PROSITE" id="PS01186">
    <property type="entry name" value="EGF_2"/>
    <property type="match status" value="11"/>
</dbReference>
<feature type="disulfide bond" evidence="21">
    <location>
        <begin position="175"/>
        <end position="184"/>
    </location>
</feature>
<dbReference type="SUPFAM" id="SSF49899">
    <property type="entry name" value="Concanavalin A-like lectins/glucanases"/>
    <property type="match status" value="3"/>
</dbReference>
<evidence type="ECO:0000256" key="6">
    <source>
        <dbReference type="ARBA" id="ARBA00022525"/>
    </source>
</evidence>
<dbReference type="InterPro" id="IPR018097">
    <property type="entry name" value="EGF_Ca-bd_CS"/>
</dbReference>
<reference evidence="25" key="2">
    <citation type="submission" date="2025-08" db="UniProtKB">
        <authorList>
            <consortium name="Ensembl"/>
        </authorList>
    </citation>
    <scope>IDENTIFICATION</scope>
    <source>
        <strain evidence="25">Thoroughbred</strain>
    </source>
</reference>
<dbReference type="SMART" id="SM00179">
    <property type="entry name" value="EGF_CA"/>
    <property type="match status" value="17"/>
</dbReference>
<feature type="disulfide bond" evidence="21">
    <location>
        <begin position="386"/>
        <end position="395"/>
    </location>
</feature>
<feature type="disulfide bond" evidence="21">
    <location>
        <begin position="1203"/>
        <end position="1212"/>
    </location>
</feature>
<dbReference type="GO" id="GO:0001974">
    <property type="term" value="P:blood vessel remodeling"/>
    <property type="evidence" value="ECO:0007669"/>
    <property type="project" value="Ensembl"/>
</dbReference>
<keyword evidence="11" id="KW-0106">Calcium</keyword>
<evidence type="ECO:0000256" key="12">
    <source>
        <dbReference type="ARBA" id="ARBA00022989"/>
    </source>
</evidence>
<evidence type="ECO:0000256" key="15">
    <source>
        <dbReference type="ARBA" id="ARBA00023180"/>
    </source>
</evidence>
<feature type="disulfide bond" evidence="21">
    <location>
        <begin position="1241"/>
        <end position="1250"/>
    </location>
</feature>
<dbReference type="FunFam" id="2.10.25.10:FF:000327">
    <property type="entry name" value="neurogenic locus notch homolog protein 4"/>
    <property type="match status" value="1"/>
</dbReference>
<dbReference type="GO" id="GO:0035003">
    <property type="term" value="C:subapical complex"/>
    <property type="evidence" value="ECO:0007669"/>
    <property type="project" value="Ensembl"/>
</dbReference>
<feature type="disulfide bond" evidence="21">
    <location>
        <begin position="99"/>
        <end position="108"/>
    </location>
</feature>
<dbReference type="GO" id="GO:0045197">
    <property type="term" value="P:establishment or maintenance of epithelial cell apical/basal polarity"/>
    <property type="evidence" value="ECO:0000318"/>
    <property type="project" value="GO_Central"/>
</dbReference>
<dbReference type="PROSITE" id="PS00022">
    <property type="entry name" value="EGF_1"/>
    <property type="match status" value="15"/>
</dbReference>
<dbReference type="GO" id="GO:0016324">
    <property type="term" value="C:apical plasma membrane"/>
    <property type="evidence" value="ECO:0007669"/>
    <property type="project" value="UniProtKB-SubCell"/>
</dbReference>
<evidence type="ECO:0000256" key="2">
    <source>
        <dbReference type="ARBA" id="ARBA00004437"/>
    </source>
</evidence>
<feature type="domain" description="EGF-like" evidence="24">
    <location>
        <begin position="1256"/>
        <end position="1296"/>
    </location>
</feature>